<dbReference type="GO" id="GO:0005840">
    <property type="term" value="C:ribosome"/>
    <property type="evidence" value="ECO:0007669"/>
    <property type="project" value="UniProtKB-KW"/>
</dbReference>
<protein>
    <submittedName>
        <fullName evidence="2">Ribosomal protein L7Ae</fullName>
    </submittedName>
</protein>
<reference evidence="2 3" key="1">
    <citation type="submission" date="2016-11" db="EMBL/GenBank/DDBJ databases">
        <authorList>
            <person name="Jaros S."/>
            <person name="Januszkiewicz K."/>
            <person name="Wedrychowicz H."/>
        </authorList>
    </citation>
    <scope>NUCLEOTIDE SEQUENCE [LARGE SCALE GENOMIC DNA]</scope>
    <source>
        <strain evidence="2 3">DSM 16010</strain>
    </source>
</reference>
<feature type="domain" description="Ribosomal protein eL8/eL30/eS12/Gadd45" evidence="1">
    <location>
        <begin position="7"/>
        <end position="94"/>
    </location>
</feature>
<evidence type="ECO:0000259" key="1">
    <source>
        <dbReference type="Pfam" id="PF01248"/>
    </source>
</evidence>
<evidence type="ECO:0000313" key="2">
    <source>
        <dbReference type="EMBL" id="SHL62217.1"/>
    </source>
</evidence>
<proteinExistence type="predicted"/>
<sequence length="102" mass="11271">MNDRLLNMLGLIVKANKLVNGEERTLEATRNNNAKVIFLASDAGRSTAKRVSDKARYYNVPLIDKYNKNELSAATGSENRVVLAVTDKGFANKCIDLLEKGK</sequence>
<dbReference type="AlphaFoldDB" id="A0A1M7C4X7"/>
<gene>
    <name evidence="2" type="ORF">SAMN02745189_00683</name>
</gene>
<dbReference type="SUPFAM" id="SSF55315">
    <property type="entry name" value="L30e-like"/>
    <property type="match status" value="1"/>
</dbReference>
<dbReference type="InterPro" id="IPR004038">
    <property type="entry name" value="Ribosomal_eL8/eL30/eS12/Gad45"/>
</dbReference>
<dbReference type="Proteomes" id="UP000184206">
    <property type="component" value="Unassembled WGS sequence"/>
</dbReference>
<organism evidence="2 3">
    <name type="scientific">Lacicoccus alkaliphilus DSM 16010</name>
    <dbReference type="NCBI Taxonomy" id="1123231"/>
    <lineage>
        <taxon>Bacteria</taxon>
        <taxon>Bacillati</taxon>
        <taxon>Bacillota</taxon>
        <taxon>Bacilli</taxon>
        <taxon>Bacillales</taxon>
        <taxon>Salinicoccaceae</taxon>
        <taxon>Lacicoccus</taxon>
    </lineage>
</organism>
<dbReference type="EMBL" id="FRCF01000002">
    <property type="protein sequence ID" value="SHL62217.1"/>
    <property type="molecule type" value="Genomic_DNA"/>
</dbReference>
<evidence type="ECO:0000313" key="3">
    <source>
        <dbReference type="Proteomes" id="UP000184206"/>
    </source>
</evidence>
<dbReference type="OrthoDB" id="9794863at2"/>
<keyword evidence="2" id="KW-0687">Ribonucleoprotein</keyword>
<dbReference type="InterPro" id="IPR029064">
    <property type="entry name" value="Ribosomal_eL30-like_sf"/>
</dbReference>
<keyword evidence="2" id="KW-0689">Ribosomal protein</keyword>
<keyword evidence="3" id="KW-1185">Reference proteome</keyword>
<dbReference type="RefSeq" id="WP_072708274.1">
    <property type="nucleotide sequence ID" value="NZ_FRCF01000002.1"/>
</dbReference>
<dbReference type="Gene3D" id="3.30.1330.30">
    <property type="match status" value="1"/>
</dbReference>
<dbReference type="Pfam" id="PF01248">
    <property type="entry name" value="Ribosomal_L7Ae"/>
    <property type="match status" value="1"/>
</dbReference>
<dbReference type="STRING" id="1123231.SAMN02745189_00683"/>
<name>A0A1M7C4X7_9BACL</name>
<accession>A0A1M7C4X7</accession>